<organism evidence="3 4">
    <name type="scientific">Coriobacterium glomerans (strain ATCC 49209 / DSM 20642 / JCM 10262 / PW2)</name>
    <dbReference type="NCBI Taxonomy" id="700015"/>
    <lineage>
        <taxon>Bacteria</taxon>
        <taxon>Bacillati</taxon>
        <taxon>Actinomycetota</taxon>
        <taxon>Coriobacteriia</taxon>
        <taxon>Coriobacteriales</taxon>
        <taxon>Coriobacteriaceae</taxon>
        <taxon>Coriobacterium</taxon>
    </lineage>
</organism>
<feature type="transmembrane region" description="Helical" evidence="2">
    <location>
        <begin position="287"/>
        <end position="308"/>
    </location>
</feature>
<protein>
    <recommendedName>
        <fullName evidence="5">DUF2232 domain-containing protein</fullName>
    </recommendedName>
</protein>
<dbReference type="AlphaFoldDB" id="F2N9C6"/>
<proteinExistence type="predicted"/>
<keyword evidence="4" id="KW-1185">Reference proteome</keyword>
<keyword evidence="2" id="KW-0472">Membrane</keyword>
<feature type="transmembrane region" description="Helical" evidence="2">
    <location>
        <begin position="223"/>
        <end position="242"/>
    </location>
</feature>
<evidence type="ECO:0000256" key="1">
    <source>
        <dbReference type="SAM" id="MobiDB-lite"/>
    </source>
</evidence>
<feature type="transmembrane region" description="Helical" evidence="2">
    <location>
        <begin position="254"/>
        <end position="275"/>
    </location>
</feature>
<feature type="transmembrane region" description="Helical" evidence="2">
    <location>
        <begin position="28"/>
        <end position="55"/>
    </location>
</feature>
<dbReference type="InterPro" id="IPR018710">
    <property type="entry name" value="DUF2232"/>
</dbReference>
<dbReference type="Pfam" id="PF09991">
    <property type="entry name" value="DUF2232"/>
    <property type="match status" value="1"/>
</dbReference>
<dbReference type="Proteomes" id="UP000006851">
    <property type="component" value="Chromosome"/>
</dbReference>
<feature type="transmembrane region" description="Helical" evidence="2">
    <location>
        <begin position="91"/>
        <end position="107"/>
    </location>
</feature>
<evidence type="ECO:0000256" key="2">
    <source>
        <dbReference type="SAM" id="Phobius"/>
    </source>
</evidence>
<keyword evidence="2" id="KW-1133">Transmembrane helix</keyword>
<gene>
    <name evidence="3" type="ordered locus">Corgl_1779</name>
</gene>
<dbReference type="HOGENOM" id="CLU_854463_0_0_11"/>
<dbReference type="STRING" id="700015.Corgl_1779"/>
<sequence>MMNEAPDPLRKQIIPAPPAGRSRQPHDAHAALCVLVGSILGIVSPLIGCCALGCGIREFMETRQLKGFALGALEGAAIAAASWFFDAGYAFSLAQGLLVALGVTWCMRDRRATALGISAVIASVACITMVAVSVIASMAGSNIAEFSIAYLLSTARETSGNGIEQTVFISSIAPIVQMLWPLQYVLEAAVQAGAVGLGVQVMRMRVDGTQSAARLSAFRAPGWSVAVLAVAIIGFGLSWAGVPYAHVLRVASATVAMSVRFIFAIQGFGIMFALFEHHRVGCAMRTMLVIIAVVVEMVSFVFSVVGLVDVWANFRSLLRIERPSSRNAM</sequence>
<feature type="transmembrane region" description="Helical" evidence="2">
    <location>
        <begin position="184"/>
        <end position="202"/>
    </location>
</feature>
<dbReference type="eggNOG" id="ENOG503494R">
    <property type="taxonomic scope" value="Bacteria"/>
</dbReference>
<keyword evidence="2" id="KW-0812">Transmembrane</keyword>
<name>F2N9C6_CORGP</name>
<dbReference type="EMBL" id="CP002628">
    <property type="protein sequence ID" value="AEB07874.1"/>
    <property type="molecule type" value="Genomic_DNA"/>
</dbReference>
<dbReference type="KEGG" id="cgo:Corgl_1779"/>
<dbReference type="RefSeq" id="WP_013709616.1">
    <property type="nucleotide sequence ID" value="NC_015389.1"/>
</dbReference>
<evidence type="ECO:0000313" key="4">
    <source>
        <dbReference type="Proteomes" id="UP000006851"/>
    </source>
</evidence>
<feature type="transmembrane region" description="Helical" evidence="2">
    <location>
        <begin position="114"/>
        <end position="136"/>
    </location>
</feature>
<feature type="region of interest" description="Disordered" evidence="1">
    <location>
        <begin position="1"/>
        <end position="22"/>
    </location>
</feature>
<evidence type="ECO:0008006" key="5">
    <source>
        <dbReference type="Google" id="ProtNLM"/>
    </source>
</evidence>
<evidence type="ECO:0000313" key="3">
    <source>
        <dbReference type="EMBL" id="AEB07874.1"/>
    </source>
</evidence>
<reference evidence="4" key="1">
    <citation type="journal article" date="2013" name="Stand. Genomic Sci.">
        <title>Complete genome sequence of Coriobacterium glomerans type strain (PW2(T)) from the midgut of Pyrrhocoris apterus L. (red soldier bug).</title>
        <authorList>
            <person name="Stackebrandt E."/>
            <person name="Zeytun A."/>
            <person name="Lapidus A."/>
            <person name="Nolan M."/>
            <person name="Lucas S."/>
            <person name="Hammon N."/>
            <person name="Deshpande S."/>
            <person name="Cheng J.F."/>
            <person name="Tapia R."/>
            <person name="Goodwin L.A."/>
            <person name="Pitluck S."/>
            <person name="Liolios K."/>
            <person name="Pagani I."/>
            <person name="Ivanova N."/>
            <person name="Mavromatis K."/>
            <person name="Mikhailova N."/>
            <person name="Huntemann M."/>
            <person name="Pati A."/>
            <person name="Chen A."/>
            <person name="Palaniappan K."/>
            <person name="Chang Y.J."/>
            <person name="Land M."/>
            <person name="Hauser L."/>
            <person name="Rohde M."/>
            <person name="Pukall R."/>
            <person name="Goker M."/>
            <person name="Detter J.C."/>
            <person name="Woyke T."/>
            <person name="Bristow J."/>
            <person name="Eisen J.A."/>
            <person name="Markowitz V."/>
            <person name="Hugenholtz P."/>
            <person name="Kyrpides N.C."/>
            <person name="Klenk H.P."/>
        </authorList>
    </citation>
    <scope>NUCLEOTIDE SEQUENCE</scope>
    <source>
        <strain evidence="4">ATCC 49209 / DSM 20642 / JCM 10262 / PW2</strain>
    </source>
</reference>
<dbReference type="OrthoDB" id="3182640at2"/>
<feature type="transmembrane region" description="Helical" evidence="2">
    <location>
        <begin position="67"/>
        <end position="85"/>
    </location>
</feature>
<accession>F2N9C6</accession>